<organism evidence="2 3">
    <name type="scientific">Oldenlandia corymbosa var. corymbosa</name>
    <dbReference type="NCBI Taxonomy" id="529605"/>
    <lineage>
        <taxon>Eukaryota</taxon>
        <taxon>Viridiplantae</taxon>
        <taxon>Streptophyta</taxon>
        <taxon>Embryophyta</taxon>
        <taxon>Tracheophyta</taxon>
        <taxon>Spermatophyta</taxon>
        <taxon>Magnoliopsida</taxon>
        <taxon>eudicotyledons</taxon>
        <taxon>Gunneridae</taxon>
        <taxon>Pentapetalae</taxon>
        <taxon>asterids</taxon>
        <taxon>lamiids</taxon>
        <taxon>Gentianales</taxon>
        <taxon>Rubiaceae</taxon>
        <taxon>Rubioideae</taxon>
        <taxon>Spermacoceae</taxon>
        <taxon>Hedyotis-Oldenlandia complex</taxon>
        <taxon>Oldenlandia</taxon>
    </lineage>
</organism>
<dbReference type="AlphaFoldDB" id="A0AAV1DNI6"/>
<gene>
    <name evidence="2" type="ORF">OLC1_LOCUS17332</name>
</gene>
<evidence type="ECO:0000313" key="3">
    <source>
        <dbReference type="Proteomes" id="UP001161247"/>
    </source>
</evidence>
<dbReference type="EMBL" id="OX459123">
    <property type="protein sequence ID" value="CAI9109425.1"/>
    <property type="molecule type" value="Genomic_DNA"/>
</dbReference>
<feature type="compositionally biased region" description="Basic and acidic residues" evidence="1">
    <location>
        <begin position="12"/>
        <end position="43"/>
    </location>
</feature>
<proteinExistence type="predicted"/>
<evidence type="ECO:0000256" key="1">
    <source>
        <dbReference type="SAM" id="MobiDB-lite"/>
    </source>
</evidence>
<feature type="region of interest" description="Disordered" evidence="1">
    <location>
        <begin position="1"/>
        <end position="43"/>
    </location>
</feature>
<dbReference type="Proteomes" id="UP001161247">
    <property type="component" value="Chromosome 6"/>
</dbReference>
<evidence type="ECO:0000313" key="2">
    <source>
        <dbReference type="EMBL" id="CAI9109425.1"/>
    </source>
</evidence>
<keyword evidence="3" id="KW-1185">Reference proteome</keyword>
<accession>A0AAV1DNI6</accession>
<sequence>METVDVSDSDSSPEKSDSNDKNYKAKIPKQEENIRETSKHGYDLRDRVQVSPPRLPPYRLHYQFGRPKGLVPAGRLLLRGHESLRRSRIFSERQKSFSRTRRAKGLGWNLILK</sequence>
<protein>
    <submittedName>
        <fullName evidence="2">OLC1v1009243C1</fullName>
    </submittedName>
</protein>
<reference evidence="2" key="1">
    <citation type="submission" date="2023-03" db="EMBL/GenBank/DDBJ databases">
        <authorList>
            <person name="Julca I."/>
        </authorList>
    </citation>
    <scope>NUCLEOTIDE SEQUENCE</scope>
</reference>
<name>A0AAV1DNI6_OLDCO</name>